<dbReference type="Proteomes" id="UP000886657">
    <property type="component" value="Unassembled WGS sequence"/>
</dbReference>
<dbReference type="InterPro" id="IPR000868">
    <property type="entry name" value="Isochorismatase-like_dom"/>
</dbReference>
<reference evidence="2" key="1">
    <citation type="submission" date="2020-10" db="EMBL/GenBank/DDBJ databases">
        <title>Connecting structure to function with the recovery of over 1000 high-quality activated sludge metagenome-assembled genomes encoding full-length rRNA genes using long-read sequencing.</title>
        <authorList>
            <person name="Singleton C.M."/>
            <person name="Petriglieri F."/>
            <person name="Kristensen J.M."/>
            <person name="Kirkegaard R.H."/>
            <person name="Michaelsen T.Y."/>
            <person name="Andersen M.H."/>
            <person name="Karst S.M."/>
            <person name="Dueholm M.S."/>
            <person name="Nielsen P.H."/>
            <person name="Albertsen M."/>
        </authorList>
    </citation>
    <scope>NUCLEOTIDE SEQUENCE</scope>
    <source>
        <strain evidence="2">Skiv_18-Q3-R9-52_MAXAC.067</strain>
    </source>
</reference>
<dbReference type="PANTHER" id="PTHR14119:SF3">
    <property type="entry name" value="ISOCHORISMATASE DOMAIN-CONTAINING PROTEIN 2"/>
    <property type="match status" value="1"/>
</dbReference>
<dbReference type="InterPro" id="IPR050993">
    <property type="entry name" value="Isochorismatase_domain"/>
</dbReference>
<feature type="domain" description="Isochorismatase-like" evidence="1">
    <location>
        <begin position="9"/>
        <end position="168"/>
    </location>
</feature>
<proteinExistence type="predicted"/>
<dbReference type="InterPro" id="IPR036380">
    <property type="entry name" value="Isochorismatase-like_sf"/>
</dbReference>
<dbReference type="Gene3D" id="3.40.50.850">
    <property type="entry name" value="Isochorismatase-like"/>
    <property type="match status" value="1"/>
</dbReference>
<evidence type="ECO:0000313" key="3">
    <source>
        <dbReference type="Proteomes" id="UP000886657"/>
    </source>
</evidence>
<comment type="caution">
    <text evidence="2">The sequence shown here is derived from an EMBL/GenBank/DDBJ whole genome shotgun (WGS) entry which is preliminary data.</text>
</comment>
<dbReference type="SUPFAM" id="SSF52499">
    <property type="entry name" value="Isochorismatase-like hydrolases"/>
    <property type="match status" value="1"/>
</dbReference>
<sequence>MPLLDSSRSILVLIDFQGKLVHMVHRPAPVLEAARRLLRLADLFSVPVVLTEQYPKGIGPTEESLRSIYDGLSTPKFFLEKTAFGCCGDGDFELLLQQARPMLRPPQRQIVVAGIEAHVCVLQTVLELLASGHKVHLCWDAVSGRGEEYCRHALERMAAAGATLTNHESVAFEWARDKNHPQFKALSALMKEGQPQG</sequence>
<name>A0A9D7SKA0_9BACT</name>
<organism evidence="2 3">
    <name type="scientific">Candidatus Geothrix skivensis</name>
    <dbReference type="NCBI Taxonomy" id="2954439"/>
    <lineage>
        <taxon>Bacteria</taxon>
        <taxon>Pseudomonadati</taxon>
        <taxon>Acidobacteriota</taxon>
        <taxon>Holophagae</taxon>
        <taxon>Holophagales</taxon>
        <taxon>Holophagaceae</taxon>
        <taxon>Geothrix</taxon>
    </lineage>
</organism>
<evidence type="ECO:0000313" key="2">
    <source>
        <dbReference type="EMBL" id="MBK9797833.1"/>
    </source>
</evidence>
<dbReference type="Pfam" id="PF00857">
    <property type="entry name" value="Isochorismatase"/>
    <property type="match status" value="1"/>
</dbReference>
<dbReference type="AlphaFoldDB" id="A0A9D7SKA0"/>
<protein>
    <submittedName>
        <fullName evidence="2">Isochorismatase family protein</fullName>
    </submittedName>
</protein>
<dbReference type="EMBL" id="JADKIO010000012">
    <property type="protein sequence ID" value="MBK9797833.1"/>
    <property type="molecule type" value="Genomic_DNA"/>
</dbReference>
<dbReference type="PANTHER" id="PTHR14119">
    <property type="entry name" value="HYDROLASE"/>
    <property type="match status" value="1"/>
</dbReference>
<gene>
    <name evidence="2" type="ORF">IPP58_15405</name>
</gene>
<evidence type="ECO:0000259" key="1">
    <source>
        <dbReference type="Pfam" id="PF00857"/>
    </source>
</evidence>
<accession>A0A9D7SKA0</accession>